<dbReference type="Proteomes" id="UP001202281">
    <property type="component" value="Unassembled WGS sequence"/>
</dbReference>
<comment type="caution">
    <text evidence="1">The sequence shown here is derived from an EMBL/GenBank/DDBJ whole genome shotgun (WGS) entry which is preliminary data.</text>
</comment>
<sequence length="65" mass="6464">MASTTEDFVVALKKIRGDADLSHKFMQDPHGTLSSLGVKVGKNATLASGAASAAAVCVGACVCVG</sequence>
<name>A0ABT0BTT7_9SPHN</name>
<keyword evidence="2" id="KW-1185">Reference proteome</keyword>
<gene>
    <name evidence="1" type="ORF">MTR66_16855</name>
</gene>
<evidence type="ECO:0000313" key="1">
    <source>
        <dbReference type="EMBL" id="MCJ2188479.1"/>
    </source>
</evidence>
<proteinExistence type="predicted"/>
<accession>A0ABT0BTT7</accession>
<dbReference type="EMBL" id="JALHLG010000035">
    <property type="protein sequence ID" value="MCJ2188479.1"/>
    <property type="molecule type" value="Genomic_DNA"/>
</dbReference>
<reference evidence="1 2" key="1">
    <citation type="submission" date="2022-04" db="EMBL/GenBank/DDBJ databases">
        <title>Identification of a novel bacterium isolated from mangrove sediments.</title>
        <authorList>
            <person name="Pan X."/>
        </authorList>
    </citation>
    <scope>NUCLEOTIDE SEQUENCE [LARGE SCALE GENOMIC DNA]</scope>
    <source>
        <strain evidence="1 2">B2638</strain>
    </source>
</reference>
<dbReference type="RefSeq" id="WP_243923202.1">
    <property type="nucleotide sequence ID" value="NZ_JALHLG010000035.1"/>
</dbReference>
<protein>
    <submittedName>
        <fullName evidence="1">Uncharacterized protein</fullName>
    </submittedName>
</protein>
<organism evidence="1 2">
    <name type="scientific">Novosphingobium beihaiensis</name>
    <dbReference type="NCBI Taxonomy" id="2930389"/>
    <lineage>
        <taxon>Bacteria</taxon>
        <taxon>Pseudomonadati</taxon>
        <taxon>Pseudomonadota</taxon>
        <taxon>Alphaproteobacteria</taxon>
        <taxon>Sphingomonadales</taxon>
        <taxon>Sphingomonadaceae</taxon>
        <taxon>Novosphingobium</taxon>
    </lineage>
</organism>
<evidence type="ECO:0000313" key="2">
    <source>
        <dbReference type="Proteomes" id="UP001202281"/>
    </source>
</evidence>